<evidence type="ECO:0000313" key="3">
    <source>
        <dbReference type="Proteomes" id="UP000032809"/>
    </source>
</evidence>
<proteinExistence type="predicted"/>
<dbReference type="EMBL" id="LN824141">
    <property type="protein sequence ID" value="CEP78393.1"/>
    <property type="molecule type" value="Genomic_DNA"/>
</dbReference>
<gene>
    <name evidence="2" type="ORF">DTL3_1089</name>
</gene>
<name>A0A0C7NYR3_DEFTU</name>
<keyword evidence="3" id="KW-1185">Reference proteome</keyword>
<feature type="domain" description="N-acetyltransferase" evidence="1">
    <location>
        <begin position="26"/>
        <end position="162"/>
    </location>
</feature>
<dbReference type="AlphaFoldDB" id="A0A0C7NYR3"/>
<dbReference type="Proteomes" id="UP000032809">
    <property type="component" value="Chromosome I"/>
</dbReference>
<dbReference type="PATRIC" id="fig|1006576.9.peg.1088"/>
<dbReference type="PROSITE" id="PS51186">
    <property type="entry name" value="GNAT"/>
    <property type="match status" value="1"/>
</dbReference>
<organism evidence="2 3">
    <name type="scientific">Defluviitoga tunisiensis</name>
    <dbReference type="NCBI Taxonomy" id="1006576"/>
    <lineage>
        <taxon>Bacteria</taxon>
        <taxon>Thermotogati</taxon>
        <taxon>Thermotogota</taxon>
        <taxon>Thermotogae</taxon>
        <taxon>Petrotogales</taxon>
        <taxon>Petrotogaceae</taxon>
        <taxon>Defluviitoga</taxon>
    </lineage>
</organism>
<dbReference type="STRING" id="1006576.DTL3_1089"/>
<protein>
    <submittedName>
        <fullName evidence="2">GCN5-like N-acetyltransferase</fullName>
        <ecNumber evidence="2">2.3.1.-</ecNumber>
    </submittedName>
</protein>
<keyword evidence="2" id="KW-0808">Transferase</keyword>
<sequence>MPDMLVKLYELPYDKTLFDNLEKENISVRRAKAPEKNYVVGWIQEKFGDYWASESDIAFSRSPISCFIAIDTAKNQIVGFACYDTTCKDFFGPMGVDENYRGKDIGKALLLISLKGMWDIGYAYAIIGSAGPVKFYEKVVNAIPIENSVPGIYKGIFRKNNP</sequence>
<dbReference type="KEGG" id="dtn:DTL3_1089"/>
<reference evidence="3" key="1">
    <citation type="submission" date="2014-11" db="EMBL/GenBank/DDBJ databases">
        <authorList>
            <person name="Wibberg D."/>
        </authorList>
    </citation>
    <scope>NUCLEOTIDE SEQUENCE [LARGE SCALE GENOMIC DNA]</scope>
    <source>
        <strain evidence="3">L3</strain>
    </source>
</reference>
<keyword evidence="2" id="KW-0012">Acyltransferase</keyword>
<dbReference type="CDD" id="cd04301">
    <property type="entry name" value="NAT_SF"/>
    <property type="match status" value="1"/>
</dbReference>
<evidence type="ECO:0000259" key="1">
    <source>
        <dbReference type="PROSITE" id="PS51186"/>
    </source>
</evidence>
<dbReference type="RefSeq" id="WP_045087856.1">
    <property type="nucleotide sequence ID" value="NZ_LN824141.1"/>
</dbReference>
<evidence type="ECO:0000313" key="2">
    <source>
        <dbReference type="EMBL" id="CEP78393.1"/>
    </source>
</evidence>
<dbReference type="OrthoDB" id="4016818at2"/>
<dbReference type="EC" id="2.3.1.-" evidence="2"/>
<accession>A0A0C7NYR3</accession>
<dbReference type="SUPFAM" id="SSF55729">
    <property type="entry name" value="Acyl-CoA N-acyltransferases (Nat)"/>
    <property type="match status" value="1"/>
</dbReference>
<dbReference type="HOGENOM" id="CLU_118578_0_0_0"/>
<dbReference type="GO" id="GO:0016747">
    <property type="term" value="F:acyltransferase activity, transferring groups other than amino-acyl groups"/>
    <property type="evidence" value="ECO:0007669"/>
    <property type="project" value="InterPro"/>
</dbReference>
<dbReference type="InterPro" id="IPR016181">
    <property type="entry name" value="Acyl_CoA_acyltransferase"/>
</dbReference>
<dbReference type="Gene3D" id="3.40.630.30">
    <property type="match status" value="1"/>
</dbReference>
<dbReference type="InterPro" id="IPR000182">
    <property type="entry name" value="GNAT_dom"/>
</dbReference>
<dbReference type="Pfam" id="PF13508">
    <property type="entry name" value="Acetyltransf_7"/>
    <property type="match status" value="1"/>
</dbReference>